<reference evidence="2 3" key="1">
    <citation type="submission" date="2020-09" db="EMBL/GenBank/DDBJ databases">
        <title>De no assembly of potato wild relative species, Solanum commersonii.</title>
        <authorList>
            <person name="Cho K."/>
        </authorList>
    </citation>
    <scope>NUCLEOTIDE SEQUENCE [LARGE SCALE GENOMIC DNA]</scope>
    <source>
        <strain evidence="2">LZ3.2</strain>
        <tissue evidence="2">Leaf</tissue>
    </source>
</reference>
<gene>
    <name evidence="2" type="ORF">H5410_009673</name>
</gene>
<comment type="caution">
    <text evidence="2">The sequence shown here is derived from an EMBL/GenBank/DDBJ whole genome shotgun (WGS) entry which is preliminary data.</text>
</comment>
<name>A0A9J6AKB5_SOLCO</name>
<dbReference type="Proteomes" id="UP000824120">
    <property type="component" value="Chromosome 2"/>
</dbReference>
<dbReference type="AlphaFoldDB" id="A0A9J6AKB5"/>
<evidence type="ECO:0000256" key="1">
    <source>
        <dbReference type="SAM" id="Phobius"/>
    </source>
</evidence>
<organism evidence="2 3">
    <name type="scientific">Solanum commersonii</name>
    <name type="common">Commerson's wild potato</name>
    <name type="synonym">Commerson's nightshade</name>
    <dbReference type="NCBI Taxonomy" id="4109"/>
    <lineage>
        <taxon>Eukaryota</taxon>
        <taxon>Viridiplantae</taxon>
        <taxon>Streptophyta</taxon>
        <taxon>Embryophyta</taxon>
        <taxon>Tracheophyta</taxon>
        <taxon>Spermatophyta</taxon>
        <taxon>Magnoliopsida</taxon>
        <taxon>eudicotyledons</taxon>
        <taxon>Gunneridae</taxon>
        <taxon>Pentapetalae</taxon>
        <taxon>asterids</taxon>
        <taxon>lamiids</taxon>
        <taxon>Solanales</taxon>
        <taxon>Solanaceae</taxon>
        <taxon>Solanoideae</taxon>
        <taxon>Solaneae</taxon>
        <taxon>Solanum</taxon>
    </lineage>
</organism>
<keyword evidence="1" id="KW-0812">Transmembrane</keyword>
<feature type="transmembrane region" description="Helical" evidence="1">
    <location>
        <begin position="31"/>
        <end position="52"/>
    </location>
</feature>
<keyword evidence="3" id="KW-1185">Reference proteome</keyword>
<sequence>MAPTRVDLALIFSKNNSSLSNSRRGNEMMRLLVTTIVGVVIGIFLGVSFPTLSLTKARELLWLLNLIRYITI</sequence>
<proteinExistence type="predicted"/>
<keyword evidence="1" id="KW-0472">Membrane</keyword>
<protein>
    <submittedName>
        <fullName evidence="2">Uncharacterized protein</fullName>
    </submittedName>
</protein>
<evidence type="ECO:0000313" key="3">
    <source>
        <dbReference type="Proteomes" id="UP000824120"/>
    </source>
</evidence>
<dbReference type="EMBL" id="JACXVP010000002">
    <property type="protein sequence ID" value="KAG5624455.1"/>
    <property type="molecule type" value="Genomic_DNA"/>
</dbReference>
<keyword evidence="1" id="KW-1133">Transmembrane helix</keyword>
<evidence type="ECO:0000313" key="2">
    <source>
        <dbReference type="EMBL" id="KAG5624455.1"/>
    </source>
</evidence>
<accession>A0A9J6AKB5</accession>